<dbReference type="Pfam" id="PF01297">
    <property type="entry name" value="ZnuA"/>
    <property type="match status" value="1"/>
</dbReference>
<reference evidence="7 8" key="1">
    <citation type="submission" date="2018-04" db="EMBL/GenBank/DDBJ databases">
        <title>Genomic Encyclopedia of Archaeal and Bacterial Type Strains, Phase II (KMG-II): from individual species to whole genera.</title>
        <authorList>
            <person name="Goeker M."/>
        </authorList>
    </citation>
    <scope>NUCLEOTIDE SEQUENCE [LARGE SCALE GENOMIC DNA]</scope>
    <source>
        <strain evidence="7 8">DSM 29955</strain>
    </source>
</reference>
<dbReference type="EMBL" id="QBUD01000003">
    <property type="protein sequence ID" value="PUB16221.1"/>
    <property type="molecule type" value="Genomic_DNA"/>
</dbReference>
<sequence length="346" mass="38193">MKTVRKLRAVFFGRLSQGVSQDCASHTMMFTVANYSHMQLSIHLIGDIKSMIRMKLIGAFVCFACLATGGWAQEDRFKVVTTFTVIADMARNVAGDVADVESITKAGAEIHGYQPTPRDIVRAIDADLILWNGLNLELWFEPFLANLGDVPSVTITDGIDPISITEGEYDGKPNPHAWMGLTNALIYVDNISDAFSRYDPANADTYRANAASYKAQITATLAPLRDRILAVPEDRRWLVTCEGAFSYLIRDYQMKELYLWPMNADAQGTPQQVRKVIDGVRDNKIPAVFCESTVSQSPAEQVARETGATYGGVLYVDSLTEADGDVPTYLDLLRITTETIAEGLTE</sequence>
<name>A0A2T6KJU2_9RHOB</name>
<organism evidence="7 8">
    <name type="scientific">Yoonia sediminilitoris</name>
    <dbReference type="NCBI Taxonomy" id="1286148"/>
    <lineage>
        <taxon>Bacteria</taxon>
        <taxon>Pseudomonadati</taxon>
        <taxon>Pseudomonadota</taxon>
        <taxon>Alphaproteobacteria</taxon>
        <taxon>Rhodobacterales</taxon>
        <taxon>Paracoccaceae</taxon>
        <taxon>Yoonia</taxon>
    </lineage>
</organism>
<evidence type="ECO:0000313" key="8">
    <source>
        <dbReference type="Proteomes" id="UP000244523"/>
    </source>
</evidence>
<evidence type="ECO:0000256" key="6">
    <source>
        <dbReference type="RuleBase" id="RU003512"/>
    </source>
</evidence>
<comment type="subcellular location">
    <subcellularLocation>
        <location evidence="1">Cell envelope</location>
    </subcellularLocation>
</comment>
<dbReference type="InterPro" id="IPR006128">
    <property type="entry name" value="Lipoprotein_PsaA-like"/>
</dbReference>
<dbReference type="CDD" id="cd01137">
    <property type="entry name" value="PsaA"/>
    <property type="match status" value="1"/>
</dbReference>
<dbReference type="PANTHER" id="PTHR42953">
    <property type="entry name" value="HIGH-AFFINITY ZINC UPTAKE SYSTEM PROTEIN ZNUA-RELATED"/>
    <property type="match status" value="1"/>
</dbReference>
<gene>
    <name evidence="7" type="ORF">C8N45_10375</name>
</gene>
<dbReference type="GO" id="GO:0030001">
    <property type="term" value="P:metal ion transport"/>
    <property type="evidence" value="ECO:0007669"/>
    <property type="project" value="InterPro"/>
</dbReference>
<evidence type="ECO:0000256" key="2">
    <source>
        <dbReference type="ARBA" id="ARBA00011028"/>
    </source>
</evidence>
<evidence type="ECO:0000256" key="5">
    <source>
        <dbReference type="ARBA" id="ARBA00022729"/>
    </source>
</evidence>
<proteinExistence type="inferred from homology"/>
<keyword evidence="5" id="KW-0732">Signal</keyword>
<dbReference type="Proteomes" id="UP000244523">
    <property type="component" value="Unassembled WGS sequence"/>
</dbReference>
<dbReference type="InterPro" id="IPR050492">
    <property type="entry name" value="Bact_metal-bind_prot9"/>
</dbReference>
<evidence type="ECO:0000256" key="4">
    <source>
        <dbReference type="ARBA" id="ARBA00022723"/>
    </source>
</evidence>
<dbReference type="GO" id="GO:0007155">
    <property type="term" value="P:cell adhesion"/>
    <property type="evidence" value="ECO:0007669"/>
    <property type="project" value="InterPro"/>
</dbReference>
<dbReference type="PRINTS" id="PR00691">
    <property type="entry name" value="ADHESINB"/>
</dbReference>
<evidence type="ECO:0000256" key="1">
    <source>
        <dbReference type="ARBA" id="ARBA00004196"/>
    </source>
</evidence>
<accession>A0A2T6KJU2</accession>
<comment type="caution">
    <text evidence="7">The sequence shown here is derived from an EMBL/GenBank/DDBJ whole genome shotgun (WGS) entry which is preliminary data.</text>
</comment>
<dbReference type="Gene3D" id="3.40.50.1980">
    <property type="entry name" value="Nitrogenase molybdenum iron protein domain"/>
    <property type="match status" value="2"/>
</dbReference>
<dbReference type="InterPro" id="IPR006127">
    <property type="entry name" value="ZnuA-like"/>
</dbReference>
<dbReference type="InterPro" id="IPR006129">
    <property type="entry name" value="AdhesinB"/>
</dbReference>
<evidence type="ECO:0000313" key="7">
    <source>
        <dbReference type="EMBL" id="PUB16221.1"/>
    </source>
</evidence>
<dbReference type="PRINTS" id="PR00690">
    <property type="entry name" value="ADHESNFAMILY"/>
</dbReference>
<dbReference type="SUPFAM" id="SSF53807">
    <property type="entry name" value="Helical backbone' metal receptor"/>
    <property type="match status" value="1"/>
</dbReference>
<keyword evidence="3 6" id="KW-0813">Transport</keyword>
<dbReference type="GO" id="GO:0046872">
    <property type="term" value="F:metal ion binding"/>
    <property type="evidence" value="ECO:0007669"/>
    <property type="project" value="UniProtKB-KW"/>
</dbReference>
<dbReference type="AlphaFoldDB" id="A0A2T6KJU2"/>
<protein>
    <submittedName>
        <fullName evidence="7">Manganese/iron transport system substrate-binding protein</fullName>
    </submittedName>
</protein>
<evidence type="ECO:0000256" key="3">
    <source>
        <dbReference type="ARBA" id="ARBA00022448"/>
    </source>
</evidence>
<comment type="similarity">
    <text evidence="2 6">Belongs to the bacterial solute-binding protein 9 family.</text>
</comment>
<dbReference type="PANTHER" id="PTHR42953:SF1">
    <property type="entry name" value="METAL-BINDING PROTEIN HI_0362-RELATED"/>
    <property type="match status" value="1"/>
</dbReference>
<keyword evidence="4" id="KW-0479">Metal-binding</keyword>
<keyword evidence="8" id="KW-1185">Reference proteome</keyword>
<dbReference type="GO" id="GO:0030313">
    <property type="term" value="C:cell envelope"/>
    <property type="evidence" value="ECO:0007669"/>
    <property type="project" value="UniProtKB-SubCell"/>
</dbReference>